<name>A0A6G4VJQ7_9ACTN</name>
<dbReference type="Pfam" id="PF21806">
    <property type="entry name" value="DUF6879"/>
    <property type="match status" value="1"/>
</dbReference>
<dbReference type="AlphaFoldDB" id="A0A6G4VJQ7"/>
<dbReference type="EMBL" id="JAAKZY010000229">
    <property type="protein sequence ID" value="NGO14034.1"/>
    <property type="molecule type" value="Genomic_DNA"/>
</dbReference>
<accession>A0A6G4VJQ7</accession>
<dbReference type="InterPro" id="IPR049244">
    <property type="entry name" value="DUF6879"/>
</dbReference>
<protein>
    <recommendedName>
        <fullName evidence="1">DUF6879 domain-containing protein</fullName>
    </recommendedName>
</protein>
<evidence type="ECO:0000313" key="3">
    <source>
        <dbReference type="Proteomes" id="UP000472335"/>
    </source>
</evidence>
<organism evidence="2 3">
    <name type="scientific">Streptomyces scabichelini</name>
    <dbReference type="NCBI Taxonomy" id="2711217"/>
    <lineage>
        <taxon>Bacteria</taxon>
        <taxon>Bacillati</taxon>
        <taxon>Actinomycetota</taxon>
        <taxon>Actinomycetes</taxon>
        <taxon>Kitasatosporales</taxon>
        <taxon>Streptomycetaceae</taxon>
        <taxon>Streptomyces</taxon>
    </lineage>
</organism>
<feature type="domain" description="DUF6879" evidence="1">
    <location>
        <begin position="9"/>
        <end position="172"/>
    </location>
</feature>
<evidence type="ECO:0000313" key="2">
    <source>
        <dbReference type="EMBL" id="NGO14034.1"/>
    </source>
</evidence>
<sequence length="176" mass="20097">MTSSAARTLGDLFDTFQREAFRMETLDDYSRSGSTDAYRAFLDGQDKPADYNADWLEEVRTHTEAGRRMYRVHVVTRPLTPYLHFELGWGYVTNATAGEEFFILDVTDRPNPLPPDLGDFWLFDSTTAAPMHYSQDGKFLGADVLPDERAPEYVTHRDTALAHAVPFADWWAKHAE</sequence>
<keyword evidence="3" id="KW-1185">Reference proteome</keyword>
<dbReference type="Proteomes" id="UP000472335">
    <property type="component" value="Unassembled WGS sequence"/>
</dbReference>
<evidence type="ECO:0000259" key="1">
    <source>
        <dbReference type="Pfam" id="PF21806"/>
    </source>
</evidence>
<comment type="caution">
    <text evidence="2">The sequence shown here is derived from an EMBL/GenBank/DDBJ whole genome shotgun (WGS) entry which is preliminary data.</text>
</comment>
<gene>
    <name evidence="2" type="ORF">G5C60_42210</name>
</gene>
<proteinExistence type="predicted"/>
<reference evidence="2 3" key="1">
    <citation type="submission" date="2020-02" db="EMBL/GenBank/DDBJ databases">
        <title>Whole-genome analyses of novel actinobacteria.</title>
        <authorList>
            <person name="Sahin N."/>
            <person name="Gencbay T."/>
        </authorList>
    </citation>
    <scope>NUCLEOTIDE SEQUENCE [LARGE SCALE GENOMIC DNA]</scope>
    <source>
        <strain evidence="2 3">HC44</strain>
    </source>
</reference>